<dbReference type="RefSeq" id="WP_209658947.1">
    <property type="nucleotide sequence ID" value="NZ_JAGGLI010000003.1"/>
</dbReference>
<keyword evidence="7 17" id="KW-0963">Cytoplasm</keyword>
<dbReference type="HAMAP" id="MF_00639">
    <property type="entry name" value="MurD"/>
    <property type="match status" value="1"/>
</dbReference>
<evidence type="ECO:0000256" key="13">
    <source>
        <dbReference type="ARBA" id="ARBA00023316"/>
    </source>
</evidence>
<keyword evidence="22" id="KW-1185">Reference proteome</keyword>
<evidence type="ECO:0000256" key="11">
    <source>
        <dbReference type="ARBA" id="ARBA00022960"/>
    </source>
</evidence>
<comment type="pathway">
    <text evidence="3 17 18">Cell wall biogenesis; peptidoglycan biosynthesis.</text>
</comment>
<dbReference type="NCBIfam" id="TIGR01087">
    <property type="entry name" value="murD"/>
    <property type="match status" value="1"/>
</dbReference>
<evidence type="ECO:0000313" key="22">
    <source>
        <dbReference type="Proteomes" id="UP001314903"/>
    </source>
</evidence>
<dbReference type="EC" id="6.3.2.9" evidence="5 17"/>
<protein>
    <recommendedName>
        <fullName evidence="6 17">UDP-N-acetylmuramoylalanine--D-glutamate ligase</fullName>
        <ecNumber evidence="5 17">6.3.2.9</ecNumber>
    </recommendedName>
    <alternativeName>
        <fullName evidence="15 17">D-glutamic acid-adding enzyme</fullName>
    </alternativeName>
    <alternativeName>
        <fullName evidence="14 17">UDP-N-acetylmuramoyl-L-alanyl-D-glutamate synthetase</fullName>
    </alternativeName>
</protein>
<comment type="caution">
    <text evidence="21">The sequence shown here is derived from an EMBL/GenBank/DDBJ whole genome shotgun (WGS) entry which is preliminary data.</text>
</comment>
<evidence type="ECO:0000256" key="12">
    <source>
        <dbReference type="ARBA" id="ARBA00022984"/>
    </source>
</evidence>
<name>A0ABS4KHR9_9FIRM</name>
<feature type="binding site" evidence="17">
    <location>
        <begin position="113"/>
        <end position="119"/>
    </location>
    <ligand>
        <name>ATP</name>
        <dbReference type="ChEBI" id="CHEBI:30616"/>
    </ligand>
</feature>
<comment type="function">
    <text evidence="1 17 18">Cell wall formation. Catalyzes the addition of glutamate to the nucleotide precursor UDP-N-acetylmuramoyl-L-alanine (UMA).</text>
</comment>
<organism evidence="21 22">
    <name type="scientific">Acetoanaerobium pronyense</name>
    <dbReference type="NCBI Taxonomy" id="1482736"/>
    <lineage>
        <taxon>Bacteria</taxon>
        <taxon>Bacillati</taxon>
        <taxon>Bacillota</taxon>
        <taxon>Clostridia</taxon>
        <taxon>Peptostreptococcales</taxon>
        <taxon>Filifactoraceae</taxon>
        <taxon>Acetoanaerobium</taxon>
    </lineage>
</organism>
<evidence type="ECO:0000259" key="19">
    <source>
        <dbReference type="Pfam" id="PF02875"/>
    </source>
</evidence>
<keyword evidence="11 17" id="KW-0133">Cell shape</keyword>
<dbReference type="InterPro" id="IPR036565">
    <property type="entry name" value="Mur-like_cat_sf"/>
</dbReference>
<evidence type="ECO:0000256" key="16">
    <source>
        <dbReference type="ARBA" id="ARBA00047632"/>
    </source>
</evidence>
<evidence type="ECO:0000256" key="10">
    <source>
        <dbReference type="ARBA" id="ARBA00022840"/>
    </source>
</evidence>
<dbReference type="SUPFAM" id="SSF53623">
    <property type="entry name" value="MurD-like peptide ligases, catalytic domain"/>
    <property type="match status" value="1"/>
</dbReference>
<evidence type="ECO:0000256" key="17">
    <source>
        <dbReference type="HAMAP-Rule" id="MF_00639"/>
    </source>
</evidence>
<feature type="domain" description="Mur ligase C-terminal" evidence="19">
    <location>
        <begin position="311"/>
        <end position="425"/>
    </location>
</feature>
<gene>
    <name evidence="17" type="primary">murD</name>
    <name evidence="21" type="ORF">J2Z35_000460</name>
</gene>
<keyword evidence="12 17" id="KW-0573">Peptidoglycan synthesis</keyword>
<dbReference type="EMBL" id="JAGGLI010000003">
    <property type="protein sequence ID" value="MBP2026671.1"/>
    <property type="molecule type" value="Genomic_DNA"/>
</dbReference>
<dbReference type="Pfam" id="PF02875">
    <property type="entry name" value="Mur_ligase_C"/>
    <property type="match status" value="1"/>
</dbReference>
<dbReference type="Gene3D" id="3.90.190.20">
    <property type="entry name" value="Mur ligase, C-terminal domain"/>
    <property type="match status" value="1"/>
</dbReference>
<evidence type="ECO:0000256" key="8">
    <source>
        <dbReference type="ARBA" id="ARBA00022598"/>
    </source>
</evidence>
<keyword evidence="8 17" id="KW-0436">Ligase</keyword>
<dbReference type="Gene3D" id="3.40.1190.10">
    <property type="entry name" value="Mur-like, catalytic domain"/>
    <property type="match status" value="1"/>
</dbReference>
<dbReference type="Pfam" id="PF21799">
    <property type="entry name" value="MurD-like_N"/>
    <property type="match status" value="1"/>
</dbReference>
<dbReference type="InterPro" id="IPR036615">
    <property type="entry name" value="Mur_ligase_C_dom_sf"/>
</dbReference>
<evidence type="ECO:0000256" key="6">
    <source>
        <dbReference type="ARBA" id="ARBA00015655"/>
    </source>
</evidence>
<evidence type="ECO:0000256" key="5">
    <source>
        <dbReference type="ARBA" id="ARBA00012212"/>
    </source>
</evidence>
<sequence length="448" mass="50205">MGKYSDIVVVGLGKSGFSVVDFFSKQDVKIQVFDSNSNHDEIKINKIKEMKNIELNLGENPTGDEDADIVIMSPGISLDLDFVAKFRSRGIEITGDIELAYRLGRGTYIGITGTNGKTTTTTLVGEICKNFQENTYIVGNIGTPVLDKAVMADDNTLMVTELSSFQLESIYDFRPHISVLLNITEDHLNRHKTMENYIAAKFRIFENQKESDYLVLNYDDKRLRLNQENIAPKIIFFSRKEKVDCGVYVDEDYVVSNINGNKIKIVNLNLIKLLGNHNIENILAATAISILAGVDEKTIKDTIIDFNGVEHRLELVMDTGEVRYINDSKGTNPDSSIKALEAVPSPIILIAGGMDKKSDFTEFIDSFNGKVYHLILLGETKDIIENTAKLKGFDSITKVNSMEEAVKFAKTIARPKDTVLLSPACASWDMYSSYEERGWDFKNWVNTL</sequence>
<dbReference type="InterPro" id="IPR005762">
    <property type="entry name" value="MurD"/>
</dbReference>
<keyword evidence="17 18" id="KW-0131">Cell cycle</keyword>
<dbReference type="InterPro" id="IPR004101">
    <property type="entry name" value="Mur_ligase_C"/>
</dbReference>
<evidence type="ECO:0000256" key="7">
    <source>
        <dbReference type="ARBA" id="ARBA00022490"/>
    </source>
</evidence>
<evidence type="ECO:0000256" key="14">
    <source>
        <dbReference type="ARBA" id="ARBA00030398"/>
    </source>
</evidence>
<keyword evidence="17 18" id="KW-0132">Cell division</keyword>
<evidence type="ECO:0000256" key="3">
    <source>
        <dbReference type="ARBA" id="ARBA00004752"/>
    </source>
</evidence>
<keyword evidence="13 17" id="KW-0961">Cell wall biogenesis/degradation</keyword>
<feature type="domain" description="Mur ligase central" evidence="20">
    <location>
        <begin position="111"/>
        <end position="288"/>
    </location>
</feature>
<evidence type="ECO:0000259" key="20">
    <source>
        <dbReference type="Pfam" id="PF08245"/>
    </source>
</evidence>
<comment type="similarity">
    <text evidence="4 17">Belongs to the MurCDEF family.</text>
</comment>
<comment type="subcellular location">
    <subcellularLocation>
        <location evidence="2 17 18">Cytoplasm</location>
    </subcellularLocation>
</comment>
<evidence type="ECO:0000256" key="4">
    <source>
        <dbReference type="ARBA" id="ARBA00010416"/>
    </source>
</evidence>
<evidence type="ECO:0000256" key="15">
    <source>
        <dbReference type="ARBA" id="ARBA00032324"/>
    </source>
</evidence>
<evidence type="ECO:0000256" key="9">
    <source>
        <dbReference type="ARBA" id="ARBA00022741"/>
    </source>
</evidence>
<accession>A0ABS4KHR9</accession>
<evidence type="ECO:0000256" key="1">
    <source>
        <dbReference type="ARBA" id="ARBA00002734"/>
    </source>
</evidence>
<dbReference type="PANTHER" id="PTHR43692:SF1">
    <property type="entry name" value="UDP-N-ACETYLMURAMOYLALANINE--D-GLUTAMATE LIGASE"/>
    <property type="match status" value="1"/>
</dbReference>
<dbReference type="InterPro" id="IPR013221">
    <property type="entry name" value="Mur_ligase_cen"/>
</dbReference>
<dbReference type="PANTHER" id="PTHR43692">
    <property type="entry name" value="UDP-N-ACETYLMURAMOYLALANINE--D-GLUTAMATE LIGASE"/>
    <property type="match status" value="1"/>
</dbReference>
<keyword evidence="10 17" id="KW-0067">ATP-binding</keyword>
<dbReference type="SUPFAM" id="SSF53244">
    <property type="entry name" value="MurD-like peptide ligases, peptide-binding domain"/>
    <property type="match status" value="1"/>
</dbReference>
<dbReference type="SUPFAM" id="SSF51984">
    <property type="entry name" value="MurCD N-terminal domain"/>
    <property type="match status" value="1"/>
</dbReference>
<evidence type="ECO:0000256" key="2">
    <source>
        <dbReference type="ARBA" id="ARBA00004496"/>
    </source>
</evidence>
<evidence type="ECO:0000313" key="21">
    <source>
        <dbReference type="EMBL" id="MBP2026671.1"/>
    </source>
</evidence>
<dbReference type="Pfam" id="PF08245">
    <property type="entry name" value="Mur_ligase_M"/>
    <property type="match status" value="1"/>
</dbReference>
<proteinExistence type="inferred from homology"/>
<reference evidence="21 22" key="1">
    <citation type="submission" date="2021-03" db="EMBL/GenBank/DDBJ databases">
        <title>Genomic Encyclopedia of Type Strains, Phase IV (KMG-IV): sequencing the most valuable type-strain genomes for metagenomic binning, comparative biology and taxonomic classification.</title>
        <authorList>
            <person name="Goeker M."/>
        </authorList>
    </citation>
    <scope>NUCLEOTIDE SEQUENCE [LARGE SCALE GENOMIC DNA]</scope>
    <source>
        <strain evidence="21 22">DSM 27512</strain>
    </source>
</reference>
<keyword evidence="9 17" id="KW-0547">Nucleotide-binding</keyword>
<dbReference type="Proteomes" id="UP001314903">
    <property type="component" value="Unassembled WGS sequence"/>
</dbReference>
<comment type="catalytic activity">
    <reaction evidence="16 17 18">
        <text>UDP-N-acetyl-alpha-D-muramoyl-L-alanine + D-glutamate + ATP = UDP-N-acetyl-alpha-D-muramoyl-L-alanyl-D-glutamate + ADP + phosphate + H(+)</text>
        <dbReference type="Rhea" id="RHEA:16429"/>
        <dbReference type="ChEBI" id="CHEBI:15378"/>
        <dbReference type="ChEBI" id="CHEBI:29986"/>
        <dbReference type="ChEBI" id="CHEBI:30616"/>
        <dbReference type="ChEBI" id="CHEBI:43474"/>
        <dbReference type="ChEBI" id="CHEBI:83898"/>
        <dbReference type="ChEBI" id="CHEBI:83900"/>
        <dbReference type="ChEBI" id="CHEBI:456216"/>
        <dbReference type="EC" id="6.3.2.9"/>
    </reaction>
</comment>
<dbReference type="GO" id="GO:0008764">
    <property type="term" value="F:UDP-N-acetylmuramoylalanine-D-glutamate ligase activity"/>
    <property type="evidence" value="ECO:0007669"/>
    <property type="project" value="UniProtKB-EC"/>
</dbReference>
<evidence type="ECO:0000256" key="18">
    <source>
        <dbReference type="RuleBase" id="RU003664"/>
    </source>
</evidence>
<dbReference type="Gene3D" id="3.40.50.720">
    <property type="entry name" value="NAD(P)-binding Rossmann-like Domain"/>
    <property type="match status" value="1"/>
</dbReference>